<keyword evidence="3" id="KW-1185">Reference proteome</keyword>
<evidence type="ECO:0000259" key="1">
    <source>
        <dbReference type="Pfam" id="PF02984"/>
    </source>
</evidence>
<dbReference type="Proteomes" id="UP001497480">
    <property type="component" value="Unassembled WGS sequence"/>
</dbReference>
<evidence type="ECO:0000313" key="3">
    <source>
        <dbReference type="Proteomes" id="UP001497480"/>
    </source>
</evidence>
<evidence type="ECO:0000313" key="2">
    <source>
        <dbReference type="EMBL" id="CAL0313191.1"/>
    </source>
</evidence>
<accession>A0AAV1WUU1</accession>
<protein>
    <recommendedName>
        <fullName evidence="1">Cyclin C-terminal domain-containing protein</fullName>
    </recommendedName>
</protein>
<gene>
    <name evidence="2" type="ORF">LLUT_LOCUS14251</name>
</gene>
<comment type="caution">
    <text evidence="2">The sequence shown here is derived from an EMBL/GenBank/DDBJ whole genome shotgun (WGS) entry which is preliminary data.</text>
</comment>
<feature type="domain" description="Cyclin C-terminal" evidence="1">
    <location>
        <begin position="81"/>
        <end position="136"/>
    </location>
</feature>
<reference evidence="2 3" key="1">
    <citation type="submission" date="2024-03" db="EMBL/GenBank/DDBJ databases">
        <authorList>
            <person name="Martinez-Hernandez J."/>
        </authorList>
    </citation>
    <scope>NUCLEOTIDE SEQUENCE [LARGE SCALE GENOMIC DNA]</scope>
</reference>
<dbReference type="EMBL" id="CAXHTB010000010">
    <property type="protein sequence ID" value="CAL0313191.1"/>
    <property type="molecule type" value="Genomic_DNA"/>
</dbReference>
<name>A0AAV1WUU1_LUPLU</name>
<sequence length="181" mass="20339">MEEGTPLTLSFLFFEHKKICFGDFESNALVDHNIELSDETVGVMVLREEAHLPRDDYFKNLHAGHFNLSVRKQALDWMMKVGIDFFEFKSSEIAAAVAISVTRVLEAKEIHKALSSLVMVKEERVLKCLEVMRDLSLIKISGNLTPFVSQSPVHVLDDKLTIASSSNSSNLSPNTEKQSNQ</sequence>
<dbReference type="InterPro" id="IPR004367">
    <property type="entry name" value="Cyclin_C-dom"/>
</dbReference>
<organism evidence="2 3">
    <name type="scientific">Lupinus luteus</name>
    <name type="common">European yellow lupine</name>
    <dbReference type="NCBI Taxonomy" id="3873"/>
    <lineage>
        <taxon>Eukaryota</taxon>
        <taxon>Viridiplantae</taxon>
        <taxon>Streptophyta</taxon>
        <taxon>Embryophyta</taxon>
        <taxon>Tracheophyta</taxon>
        <taxon>Spermatophyta</taxon>
        <taxon>Magnoliopsida</taxon>
        <taxon>eudicotyledons</taxon>
        <taxon>Gunneridae</taxon>
        <taxon>Pentapetalae</taxon>
        <taxon>rosids</taxon>
        <taxon>fabids</taxon>
        <taxon>Fabales</taxon>
        <taxon>Fabaceae</taxon>
        <taxon>Papilionoideae</taxon>
        <taxon>50 kb inversion clade</taxon>
        <taxon>genistoids sensu lato</taxon>
        <taxon>core genistoids</taxon>
        <taxon>Genisteae</taxon>
        <taxon>Lupinus</taxon>
    </lineage>
</organism>
<proteinExistence type="predicted"/>
<dbReference type="Pfam" id="PF02984">
    <property type="entry name" value="Cyclin_C"/>
    <property type="match status" value="1"/>
</dbReference>
<dbReference type="AlphaFoldDB" id="A0AAV1WUU1"/>